<dbReference type="EMBL" id="OBEI01000003">
    <property type="protein sequence ID" value="SNZ07750.1"/>
    <property type="molecule type" value="Genomic_DNA"/>
</dbReference>
<proteinExistence type="predicted"/>
<evidence type="ECO:0000313" key="1">
    <source>
        <dbReference type="EMBL" id="SNZ07750.1"/>
    </source>
</evidence>
<dbReference type="AlphaFoldDB" id="A0A285NE80"/>
<sequence length="134" mass="15562">MNISDLQNLITVEDIKKAVPEKDLMHIAFDDTTLSISNEKIQNAINISVKKLFTKLIKCEKTALEDWEIEIAKLYLIKDTIYQLHTMNETESLAQDKLIEARQILKDWLGDCGKEEPKKITTVKVVKYESKYKF</sequence>
<accession>A0A285NE80</accession>
<keyword evidence="2" id="KW-1185">Reference proteome</keyword>
<dbReference type="Proteomes" id="UP000219036">
    <property type="component" value="Unassembled WGS sequence"/>
</dbReference>
<reference evidence="2" key="1">
    <citation type="submission" date="2017-09" db="EMBL/GenBank/DDBJ databases">
        <authorList>
            <person name="Varghese N."/>
            <person name="Submissions S."/>
        </authorList>
    </citation>
    <scope>NUCLEOTIDE SEQUENCE [LARGE SCALE GENOMIC DNA]</scope>
    <source>
        <strain evidence="2">DSM 15103</strain>
    </source>
</reference>
<evidence type="ECO:0000313" key="2">
    <source>
        <dbReference type="Proteomes" id="UP000219036"/>
    </source>
</evidence>
<organism evidence="1 2">
    <name type="scientific">Persephonella hydrogeniphila</name>
    <dbReference type="NCBI Taxonomy" id="198703"/>
    <lineage>
        <taxon>Bacteria</taxon>
        <taxon>Pseudomonadati</taxon>
        <taxon>Aquificota</taxon>
        <taxon>Aquificia</taxon>
        <taxon>Aquificales</taxon>
        <taxon>Hydrogenothermaceae</taxon>
        <taxon>Persephonella</taxon>
    </lineage>
</organism>
<name>A0A285NE80_9AQUI</name>
<dbReference type="RefSeq" id="WP_097000176.1">
    <property type="nucleotide sequence ID" value="NZ_OBEI01000003.1"/>
</dbReference>
<gene>
    <name evidence="1" type="ORF">SAMN06265182_0999</name>
</gene>
<protein>
    <submittedName>
        <fullName evidence="1">Uncharacterized protein</fullName>
    </submittedName>
</protein>